<sequence length="872" mass="92131">MLISTPLPAADPTSPEQGHAVRPSPGGSRLRPGVPVNQGKAGTARTGTQGTPLQGTRPHGLQRRRHLVVPNLNSLPRPAARSRSLEDDDGEGDKRLTTPQRIIASLPHSHSNGQVHASPRFSAAAHNFPFAFLMSAPVTPITARSGSGPAYPPPPLAHKSAHYLHSIPPREKTTRTLILDHVLWKHGKARFAQARAELGLRILKEDEEEEGDDEVDGADDVDALQYRPSASGRPPLVLGPGDPGKAKAYKASADGHENVLSAMLEQPPDVPYGSTTTANGYDDSDPASKPPGPVLPNGVRLRLTLTSLVNDFFARDEDPVILSRGAYPPSIVQLQLISNPCAPASSLPTLPSLADLLNSSPGPSAPAPTPASAGQGGAKPTSIWAAVPRGLGMDAPWAFAGTLQAPPPPAAPSGSGTGTSTAHGPQPPPADWPKLNAPASSSPAARAIALYNAGALAPLNPIQCSRHLTPCNCLSGPSAGNHASRHIGAGLRRPSLLLLRRRSNLLSSGLGGDRSLPTSRLTDLLPRFIRLSALVAIELGREAVLAADESTRPSTTNVSIAGDTTDSSAASPYASEGETESDHTPLPARPSRAWYALLCTLCTRACLEGYLARGWRGTEGVETLFGVGVDLGMTLDGLMDDDAATAAAGAGSDESMTDAEDGAELEPDGWPSMEEAARVLFSGAGQGEEGYVPLTTGAQAEYEQEMRARRDLFLNIPPNTNDLRSHLMDLAGRYPPEPMERAALKFCEAVSRWRGKPELQGNPQKNRIRSMSIASSTASQSASALSITSLIHPPSPTRGSLRPPIDRWFLTPSRAERRRPLSVRAALGTGKRKRERDLSGDARKGKGKKVDRTDSKGYVEEDDWVDPYGIPG</sequence>
<feature type="compositionally biased region" description="Basic and acidic residues" evidence="1">
    <location>
        <begin position="835"/>
        <end position="859"/>
    </location>
</feature>
<feature type="region of interest" description="Disordered" evidence="1">
    <location>
        <begin position="266"/>
        <end position="295"/>
    </location>
</feature>
<feature type="region of interest" description="Disordered" evidence="1">
    <location>
        <begin position="225"/>
        <end position="246"/>
    </location>
</feature>
<feature type="region of interest" description="Disordered" evidence="1">
    <location>
        <begin position="820"/>
        <end position="872"/>
    </location>
</feature>
<organism evidence="2 3">
    <name type="scientific">Calocera viscosa (strain TUFC12733)</name>
    <dbReference type="NCBI Taxonomy" id="1330018"/>
    <lineage>
        <taxon>Eukaryota</taxon>
        <taxon>Fungi</taxon>
        <taxon>Dikarya</taxon>
        <taxon>Basidiomycota</taxon>
        <taxon>Agaricomycotina</taxon>
        <taxon>Dacrymycetes</taxon>
        <taxon>Dacrymycetales</taxon>
        <taxon>Dacrymycetaceae</taxon>
        <taxon>Calocera</taxon>
    </lineage>
</organism>
<feature type="region of interest" description="Disordered" evidence="1">
    <location>
        <begin position="355"/>
        <end position="381"/>
    </location>
</feature>
<proteinExistence type="predicted"/>
<feature type="compositionally biased region" description="Polar residues" evidence="1">
    <location>
        <begin position="45"/>
        <end position="54"/>
    </location>
</feature>
<accession>A0A167QZ97</accession>
<feature type="region of interest" description="Disordered" evidence="1">
    <location>
        <begin position="548"/>
        <end position="587"/>
    </location>
</feature>
<keyword evidence="3" id="KW-1185">Reference proteome</keyword>
<dbReference type="STRING" id="1330018.A0A167QZ97"/>
<protein>
    <submittedName>
        <fullName evidence="2">Uncharacterized protein</fullName>
    </submittedName>
</protein>
<evidence type="ECO:0000256" key="1">
    <source>
        <dbReference type="SAM" id="MobiDB-lite"/>
    </source>
</evidence>
<reference evidence="2 3" key="1">
    <citation type="journal article" date="2016" name="Mol. Biol. Evol.">
        <title>Comparative Genomics of Early-Diverging Mushroom-Forming Fungi Provides Insights into the Origins of Lignocellulose Decay Capabilities.</title>
        <authorList>
            <person name="Nagy L.G."/>
            <person name="Riley R."/>
            <person name="Tritt A."/>
            <person name="Adam C."/>
            <person name="Daum C."/>
            <person name="Floudas D."/>
            <person name="Sun H."/>
            <person name="Yadav J.S."/>
            <person name="Pangilinan J."/>
            <person name="Larsson K.H."/>
            <person name="Matsuura K."/>
            <person name="Barry K."/>
            <person name="Labutti K."/>
            <person name="Kuo R."/>
            <person name="Ohm R.A."/>
            <person name="Bhattacharya S.S."/>
            <person name="Shirouzu T."/>
            <person name="Yoshinaga Y."/>
            <person name="Martin F.M."/>
            <person name="Grigoriev I.V."/>
            <person name="Hibbett D.S."/>
        </authorList>
    </citation>
    <scope>NUCLEOTIDE SEQUENCE [LARGE SCALE GENOMIC DNA]</scope>
    <source>
        <strain evidence="2 3">TUFC12733</strain>
    </source>
</reference>
<dbReference type="OrthoDB" id="2534923at2759"/>
<feature type="region of interest" description="Disordered" evidence="1">
    <location>
        <begin position="1"/>
        <end position="95"/>
    </location>
</feature>
<dbReference type="Proteomes" id="UP000076738">
    <property type="component" value="Unassembled WGS sequence"/>
</dbReference>
<evidence type="ECO:0000313" key="3">
    <source>
        <dbReference type="Proteomes" id="UP000076738"/>
    </source>
</evidence>
<feature type="compositionally biased region" description="Low complexity" evidence="1">
    <location>
        <begin position="412"/>
        <end position="424"/>
    </location>
</feature>
<dbReference type="EMBL" id="KV417269">
    <property type="protein sequence ID" value="KZP00403.1"/>
    <property type="molecule type" value="Genomic_DNA"/>
</dbReference>
<feature type="region of interest" description="Disordered" evidence="1">
    <location>
        <begin position="756"/>
        <end position="775"/>
    </location>
</feature>
<feature type="compositionally biased region" description="Polar residues" evidence="1">
    <location>
        <begin position="552"/>
        <end position="570"/>
    </location>
</feature>
<dbReference type="AlphaFoldDB" id="A0A167QZ97"/>
<feature type="compositionally biased region" description="Acidic residues" evidence="1">
    <location>
        <begin position="655"/>
        <end position="665"/>
    </location>
</feature>
<feature type="region of interest" description="Disordered" evidence="1">
    <location>
        <begin position="399"/>
        <end position="439"/>
    </location>
</feature>
<evidence type="ECO:0000313" key="2">
    <source>
        <dbReference type="EMBL" id="KZP00403.1"/>
    </source>
</evidence>
<name>A0A167QZ97_CALVF</name>
<gene>
    <name evidence="2" type="ORF">CALVIDRAFT_560382</name>
</gene>
<feature type="region of interest" description="Disordered" evidence="1">
    <location>
        <begin position="646"/>
        <end position="665"/>
    </location>
</feature>